<reference evidence="1" key="1">
    <citation type="journal article" date="2021" name="IMA Fungus">
        <title>Genomic characterization of three marine fungi, including Emericellopsis atlantica sp. nov. with signatures of a generalist lifestyle and marine biomass degradation.</title>
        <authorList>
            <person name="Hagestad O.C."/>
            <person name="Hou L."/>
            <person name="Andersen J.H."/>
            <person name="Hansen E.H."/>
            <person name="Altermark B."/>
            <person name="Li C."/>
            <person name="Kuhnert E."/>
            <person name="Cox R.J."/>
            <person name="Crous P.W."/>
            <person name="Spatafora J.W."/>
            <person name="Lail K."/>
            <person name="Amirebrahimi M."/>
            <person name="Lipzen A."/>
            <person name="Pangilinan J."/>
            <person name="Andreopoulos W."/>
            <person name="Hayes R.D."/>
            <person name="Ng V."/>
            <person name="Grigoriev I.V."/>
            <person name="Jackson S.A."/>
            <person name="Sutton T.D.S."/>
            <person name="Dobson A.D.W."/>
            <person name="Rama T."/>
        </authorList>
    </citation>
    <scope>NUCLEOTIDE SEQUENCE</scope>
    <source>
        <strain evidence="1">TRa3180A</strain>
    </source>
</reference>
<dbReference type="EMBL" id="MU254719">
    <property type="protein sequence ID" value="KAG9239919.1"/>
    <property type="molecule type" value="Genomic_DNA"/>
</dbReference>
<sequence>MGKWVVASLGATLYWSFRDLAGAPNGLGQYSEELAFRNNIQDTHHEVHSVSTKDQKYFKIDFGQQKAINPNIIPHPAFNDTWIIVAQLHKQTSVPNSVWFAELTCNAAFKNGVLTCLAPPAILPIAVTEGNKCKDGLVHFSYNVGPHDARVFHGPEAPYVVYGSVSGFTCFGQWITDFRIMVDWGLSIPGAFHHATEIQRPAPYGLVEKNYFLFWAKDGSTYAHFDVSPKRVFAKLELDGSTGADLAPGAVSDERCMSQFMPEVAQLPEKESTHQATNSLRVTLCNRADAACTPSDSNTFLFMMFQNKFYRSFHSVYEPYVMVFREQVPFQIHGISKKPIWIHGRGLPGQGHKPELLDSATWKHWDQTEMLYITSIGWKQQGMTYHGYLDDILLVGFGIEDRDTGGIDVLAGELLGNLGLCTT</sequence>
<dbReference type="Proteomes" id="UP000887226">
    <property type="component" value="Unassembled WGS sequence"/>
</dbReference>
<accession>A0A9P7YU80</accession>
<dbReference type="AlphaFoldDB" id="A0A9P7YU80"/>
<dbReference type="OrthoDB" id="2522565at2759"/>
<name>A0A9P7YU80_9HELO</name>
<proteinExistence type="predicted"/>
<comment type="caution">
    <text evidence="1">The sequence shown here is derived from an EMBL/GenBank/DDBJ whole genome shotgun (WGS) entry which is preliminary data.</text>
</comment>
<keyword evidence="2" id="KW-1185">Reference proteome</keyword>
<gene>
    <name evidence="1" type="ORF">BJ878DRAFT_484314</name>
</gene>
<organism evidence="1 2">
    <name type="scientific">Calycina marina</name>
    <dbReference type="NCBI Taxonomy" id="1763456"/>
    <lineage>
        <taxon>Eukaryota</taxon>
        <taxon>Fungi</taxon>
        <taxon>Dikarya</taxon>
        <taxon>Ascomycota</taxon>
        <taxon>Pezizomycotina</taxon>
        <taxon>Leotiomycetes</taxon>
        <taxon>Helotiales</taxon>
        <taxon>Pezizellaceae</taxon>
        <taxon>Calycina</taxon>
    </lineage>
</organism>
<evidence type="ECO:0000313" key="2">
    <source>
        <dbReference type="Proteomes" id="UP000887226"/>
    </source>
</evidence>
<protein>
    <submittedName>
        <fullName evidence="1">Uncharacterized protein</fullName>
    </submittedName>
</protein>
<evidence type="ECO:0000313" key="1">
    <source>
        <dbReference type="EMBL" id="KAG9239919.1"/>
    </source>
</evidence>